<gene>
    <name evidence="1" type="ORF">HINF_LOCUS12421</name>
</gene>
<organism evidence="1 2">
    <name type="scientific">Hexamita inflata</name>
    <dbReference type="NCBI Taxonomy" id="28002"/>
    <lineage>
        <taxon>Eukaryota</taxon>
        <taxon>Metamonada</taxon>
        <taxon>Diplomonadida</taxon>
        <taxon>Hexamitidae</taxon>
        <taxon>Hexamitinae</taxon>
        <taxon>Hexamita</taxon>
    </lineage>
</organism>
<proteinExistence type="predicted"/>
<reference evidence="1 2" key="1">
    <citation type="submission" date="2024-07" db="EMBL/GenBank/DDBJ databases">
        <authorList>
            <person name="Akdeniz Z."/>
        </authorList>
    </citation>
    <scope>NUCLEOTIDE SEQUENCE [LARGE SCALE GENOMIC DNA]</scope>
</reference>
<name>A0ABP1HFU8_9EUKA</name>
<dbReference type="Proteomes" id="UP001642409">
    <property type="component" value="Unassembled WGS sequence"/>
</dbReference>
<accession>A0ABP1HFU8</accession>
<protein>
    <submittedName>
        <fullName evidence="1">Hypothetical_protein</fullName>
    </submittedName>
</protein>
<keyword evidence="2" id="KW-1185">Reference proteome</keyword>
<sequence>MNRTLFLSQRKQDASVQYLTENSEDNDGQSRKAAYETPTHSQLKEALYQIIKKDSVLQNVITVRVFMLTHEGVHMDHQDIMVPLLSVLEQFVLKPSTNISVEQLEPDFVLLNETLWAVNAHQQFTDIYSTPDFASLLKSLYIEKGNLTALQFITRITLNCCFDLKKPNLIQQFVTISAPFTVLTPNYTCELFMNHSIKLHDTRFYLRTIFDFLRFYSANLEPICPDPLQNQLIELLSKLILERLSTSAPQNTHFEADCFKFLNEHYVQAKFYFNQNERNWAVLKFLNSNNKAITEQANPFANQIVKSIQCPIHILQQIADYSHHCFYVLAANYKRTEEHDRIIAVSFKWMKFEKTLYQQLKFIRKNPFLFSNFEFTYEFFNQLNNALGKLSGKLVSCFQNEEEINKRKIVAEMCGTLMDAFCSNVANIGTFKSMCPKVVETLELIDNEDAQGVLSIIADEQ</sequence>
<dbReference type="EMBL" id="CAXDID020000028">
    <property type="protein sequence ID" value="CAL5992109.1"/>
    <property type="molecule type" value="Genomic_DNA"/>
</dbReference>
<comment type="caution">
    <text evidence="1">The sequence shown here is derived from an EMBL/GenBank/DDBJ whole genome shotgun (WGS) entry which is preliminary data.</text>
</comment>
<evidence type="ECO:0000313" key="1">
    <source>
        <dbReference type="EMBL" id="CAL5992109.1"/>
    </source>
</evidence>
<evidence type="ECO:0000313" key="2">
    <source>
        <dbReference type="Proteomes" id="UP001642409"/>
    </source>
</evidence>